<reference evidence="2" key="1">
    <citation type="submission" date="2020-11" db="EMBL/GenBank/DDBJ databases">
        <authorList>
            <consortium name="DOE Joint Genome Institute"/>
            <person name="Ahrendt S."/>
            <person name="Riley R."/>
            <person name="Andreopoulos W."/>
            <person name="Labutti K."/>
            <person name="Pangilinan J."/>
            <person name="Ruiz-Duenas F.J."/>
            <person name="Barrasa J.M."/>
            <person name="Sanchez-Garcia M."/>
            <person name="Camarero S."/>
            <person name="Miyauchi S."/>
            <person name="Serrano A."/>
            <person name="Linde D."/>
            <person name="Babiker R."/>
            <person name="Drula E."/>
            <person name="Ayuso-Fernandez I."/>
            <person name="Pacheco R."/>
            <person name="Padilla G."/>
            <person name="Ferreira P."/>
            <person name="Barriuso J."/>
            <person name="Kellner H."/>
            <person name="Castanera R."/>
            <person name="Alfaro M."/>
            <person name="Ramirez L."/>
            <person name="Pisabarro A.G."/>
            <person name="Kuo A."/>
            <person name="Tritt A."/>
            <person name="Lipzen A."/>
            <person name="He G."/>
            <person name="Yan M."/>
            <person name="Ng V."/>
            <person name="Cullen D."/>
            <person name="Martin F."/>
            <person name="Rosso M.-N."/>
            <person name="Henrissat B."/>
            <person name="Hibbett D."/>
            <person name="Martinez A.T."/>
            <person name="Grigoriev I.V."/>
        </authorList>
    </citation>
    <scope>NUCLEOTIDE SEQUENCE</scope>
    <source>
        <strain evidence="2">MF-IS2</strain>
    </source>
</reference>
<proteinExistence type="predicted"/>
<accession>A0A9P5XKH4</accession>
<dbReference type="AlphaFoldDB" id="A0A9P5XKH4"/>
<feature type="compositionally biased region" description="Basic and acidic residues" evidence="1">
    <location>
        <begin position="1"/>
        <end position="47"/>
    </location>
</feature>
<dbReference type="EMBL" id="MU151086">
    <property type="protein sequence ID" value="KAF9451391.1"/>
    <property type="molecule type" value="Genomic_DNA"/>
</dbReference>
<protein>
    <submittedName>
        <fullName evidence="2">Uncharacterized protein</fullName>
    </submittedName>
</protein>
<keyword evidence="3" id="KW-1185">Reference proteome</keyword>
<feature type="region of interest" description="Disordered" evidence="1">
    <location>
        <begin position="1"/>
        <end position="104"/>
    </location>
</feature>
<organism evidence="2 3">
    <name type="scientific">Macrolepiota fuliginosa MF-IS2</name>
    <dbReference type="NCBI Taxonomy" id="1400762"/>
    <lineage>
        <taxon>Eukaryota</taxon>
        <taxon>Fungi</taxon>
        <taxon>Dikarya</taxon>
        <taxon>Basidiomycota</taxon>
        <taxon>Agaricomycotina</taxon>
        <taxon>Agaricomycetes</taxon>
        <taxon>Agaricomycetidae</taxon>
        <taxon>Agaricales</taxon>
        <taxon>Agaricineae</taxon>
        <taxon>Agaricaceae</taxon>
        <taxon>Macrolepiota</taxon>
    </lineage>
</organism>
<evidence type="ECO:0000313" key="3">
    <source>
        <dbReference type="Proteomes" id="UP000807342"/>
    </source>
</evidence>
<feature type="non-terminal residue" evidence="2">
    <location>
        <position position="104"/>
    </location>
</feature>
<sequence length="104" mass="11943">MCQSGGKEDNKCDGDHTREAEQQRHGRSVYDEKRDVKEKKARDHTTDTWDDEGKETEKENLQIIGYGRYSDINGSEGEERNKATTPVAPRLAGSKRSEKKQRPY</sequence>
<evidence type="ECO:0000313" key="2">
    <source>
        <dbReference type="EMBL" id="KAF9451391.1"/>
    </source>
</evidence>
<evidence type="ECO:0000256" key="1">
    <source>
        <dbReference type="SAM" id="MobiDB-lite"/>
    </source>
</evidence>
<dbReference type="Proteomes" id="UP000807342">
    <property type="component" value="Unassembled WGS sequence"/>
</dbReference>
<name>A0A9P5XKH4_9AGAR</name>
<gene>
    <name evidence="2" type="ORF">P691DRAFT_807935</name>
</gene>
<comment type="caution">
    <text evidence="2">The sequence shown here is derived from an EMBL/GenBank/DDBJ whole genome shotgun (WGS) entry which is preliminary data.</text>
</comment>